<evidence type="ECO:0000256" key="1">
    <source>
        <dbReference type="SAM" id="MobiDB-lite"/>
    </source>
</evidence>
<dbReference type="Proteomes" id="UP000527143">
    <property type="component" value="Unassembled WGS sequence"/>
</dbReference>
<dbReference type="Pfam" id="PF13687">
    <property type="entry name" value="DUF4153"/>
    <property type="match status" value="1"/>
</dbReference>
<keyword evidence="4" id="KW-1185">Reference proteome</keyword>
<feature type="transmembrane region" description="Helical" evidence="2">
    <location>
        <begin position="306"/>
        <end position="324"/>
    </location>
</feature>
<feature type="transmembrane region" description="Helical" evidence="2">
    <location>
        <begin position="368"/>
        <end position="393"/>
    </location>
</feature>
<feature type="transmembrane region" description="Helical" evidence="2">
    <location>
        <begin position="336"/>
        <end position="356"/>
    </location>
</feature>
<comment type="caution">
    <text evidence="3">The sequence shown here is derived from an EMBL/GenBank/DDBJ whole genome shotgun (WGS) entry which is preliminary data.</text>
</comment>
<keyword evidence="2" id="KW-0812">Transmembrane</keyword>
<organism evidence="3 4">
    <name type="scientific">Sphingomonas xinjiangensis</name>
    <dbReference type="NCBI Taxonomy" id="643568"/>
    <lineage>
        <taxon>Bacteria</taxon>
        <taxon>Pseudomonadati</taxon>
        <taxon>Pseudomonadota</taxon>
        <taxon>Alphaproteobacteria</taxon>
        <taxon>Sphingomonadales</taxon>
        <taxon>Sphingomonadaceae</taxon>
        <taxon>Sphingomonas</taxon>
    </lineage>
</organism>
<feature type="transmembrane region" description="Helical" evidence="2">
    <location>
        <begin position="261"/>
        <end position="286"/>
    </location>
</feature>
<dbReference type="InterPro" id="IPR025291">
    <property type="entry name" value="DUF4153"/>
</dbReference>
<feature type="transmembrane region" description="Helical" evidence="2">
    <location>
        <begin position="405"/>
        <end position="428"/>
    </location>
</feature>
<sequence>MVSRIGNCLHGICTASPSNSFTRRINAPQAVGRRAAPDQRGCMRHGFLMKGGIVIALVALFDRLFQFGFAGAGIGIFAGAWLLGLVAARTDVRRTPHAWIAVASASLFVVALLNDPGLLAWAMFWCALSVAALLPRSVKLDDAWHWIARLTIHAFAGIAKPFADLRRLCRRRKGARTNPRAVAATLALPLAGGALFLLLFAAANPLIEQALASIRLPSPWRVLLWLFVALCLWPSLRPHAVVMRLAARLPDPEPALPGTSLLSVLIALALFNAIFAVQNGLDIAFLWSGGQLPAGMTQTEYVHRGAYPLIGTALIAGVMALAMLRPHSASEQHPWARRLVTLWVMQNLVLVASSALRTIDYIESSMLTAWRIAALAWMALVALGLVLICWRILKGLSARWLINWNALASTIVLAICTFVDLGAIASAWNVRAQTAQKIDLCYLHQVGDGALNPLIALEQRPMDPTTRDRVRFVRERLLTDLEARQNTWAEWTPRGARRLAEAHAGLREHPVQPLPIAEPAWRGCDGSIQHPPAATSQP</sequence>
<feature type="region of interest" description="Disordered" evidence="1">
    <location>
        <begin position="518"/>
        <end position="538"/>
    </location>
</feature>
<dbReference type="EMBL" id="JACIJF010000012">
    <property type="protein sequence ID" value="MBB5712039.1"/>
    <property type="molecule type" value="Genomic_DNA"/>
</dbReference>
<accession>A0A840YIW3</accession>
<keyword evidence="2" id="KW-0472">Membrane</keyword>
<dbReference type="RefSeq" id="WP_184089926.1">
    <property type="nucleotide sequence ID" value="NZ_JACIJF010000012.1"/>
</dbReference>
<reference evidence="3 4" key="1">
    <citation type="submission" date="2020-08" db="EMBL/GenBank/DDBJ databases">
        <title>Genomic Encyclopedia of Type Strains, Phase IV (KMG-IV): sequencing the most valuable type-strain genomes for metagenomic binning, comparative biology and taxonomic classification.</title>
        <authorList>
            <person name="Goeker M."/>
        </authorList>
    </citation>
    <scope>NUCLEOTIDE SEQUENCE [LARGE SCALE GENOMIC DNA]</scope>
    <source>
        <strain evidence="3 4">DSM 26736</strain>
    </source>
</reference>
<proteinExistence type="predicted"/>
<feature type="transmembrane region" description="Helical" evidence="2">
    <location>
        <begin position="99"/>
        <end position="123"/>
    </location>
</feature>
<keyword evidence="2" id="KW-1133">Transmembrane helix</keyword>
<feature type="transmembrane region" description="Helical" evidence="2">
    <location>
        <begin position="42"/>
        <end position="61"/>
    </location>
</feature>
<dbReference type="AlphaFoldDB" id="A0A840YIW3"/>
<gene>
    <name evidence="3" type="ORF">FHT02_003295</name>
</gene>
<feature type="transmembrane region" description="Helical" evidence="2">
    <location>
        <begin position="67"/>
        <end position="87"/>
    </location>
</feature>
<evidence type="ECO:0000256" key="2">
    <source>
        <dbReference type="SAM" id="Phobius"/>
    </source>
</evidence>
<feature type="transmembrane region" description="Helical" evidence="2">
    <location>
        <begin position="182"/>
        <end position="202"/>
    </location>
</feature>
<name>A0A840YIW3_9SPHN</name>
<evidence type="ECO:0000313" key="3">
    <source>
        <dbReference type="EMBL" id="MBB5712039.1"/>
    </source>
</evidence>
<evidence type="ECO:0000313" key="4">
    <source>
        <dbReference type="Proteomes" id="UP000527143"/>
    </source>
</evidence>
<protein>
    <submittedName>
        <fullName evidence="3">MFS family permease</fullName>
    </submittedName>
</protein>